<dbReference type="Pfam" id="PF16872">
    <property type="entry name" value="putAbiC"/>
    <property type="match status" value="1"/>
</dbReference>
<dbReference type="InterPro" id="IPR031709">
    <property type="entry name" value="PutAbiC"/>
</dbReference>
<dbReference type="RefSeq" id="WP_012610998.1">
    <property type="nucleotide sequence ID" value="NC_011768.1"/>
</dbReference>
<keyword evidence="3" id="KW-1185">Reference proteome</keyword>
<dbReference type="eggNOG" id="ENOG5033B76">
    <property type="taxonomic scope" value="Bacteria"/>
</dbReference>
<evidence type="ECO:0000313" key="3">
    <source>
        <dbReference type="Proteomes" id="UP000000739"/>
    </source>
</evidence>
<keyword evidence="1" id="KW-0472">Membrane</keyword>
<keyword evidence="1" id="KW-1133">Transmembrane helix</keyword>
<dbReference type="HOGENOM" id="CLU_071038_0_0_7"/>
<organism evidence="2 3">
    <name type="scientific">Desulfatibacillum aliphaticivorans</name>
    <dbReference type="NCBI Taxonomy" id="218208"/>
    <lineage>
        <taxon>Bacteria</taxon>
        <taxon>Pseudomonadati</taxon>
        <taxon>Thermodesulfobacteriota</taxon>
        <taxon>Desulfobacteria</taxon>
        <taxon>Desulfobacterales</taxon>
        <taxon>Desulfatibacillaceae</taxon>
        <taxon>Desulfatibacillum</taxon>
    </lineage>
</organism>
<name>B8FEN9_DESAL</name>
<dbReference type="Proteomes" id="UP000000739">
    <property type="component" value="Chromosome"/>
</dbReference>
<evidence type="ECO:0008006" key="4">
    <source>
        <dbReference type="Google" id="ProtNLM"/>
    </source>
</evidence>
<dbReference type="EMBL" id="CP001322">
    <property type="protein sequence ID" value="ACL03566.1"/>
    <property type="molecule type" value="Genomic_DNA"/>
</dbReference>
<keyword evidence="1" id="KW-0812">Transmembrane</keyword>
<proteinExistence type="predicted"/>
<reference evidence="2 3" key="1">
    <citation type="journal article" date="2012" name="Environ. Microbiol.">
        <title>The genome sequence of Desulfatibacillum alkenivorans AK-01: a blueprint for anaerobic alkane oxidation.</title>
        <authorList>
            <person name="Callaghan A.V."/>
            <person name="Morris B.E."/>
            <person name="Pereira I.A."/>
            <person name="McInerney M.J."/>
            <person name="Austin R.N."/>
            <person name="Groves J.T."/>
            <person name="Kukor J.J."/>
            <person name="Suflita J.M."/>
            <person name="Young L.Y."/>
            <person name="Zylstra G.J."/>
            <person name="Wawrik B."/>
        </authorList>
    </citation>
    <scope>NUCLEOTIDE SEQUENCE [LARGE SCALE GENOMIC DNA]</scope>
    <source>
        <strain evidence="2 3">AK-01</strain>
    </source>
</reference>
<evidence type="ECO:0000256" key="1">
    <source>
        <dbReference type="SAM" id="Phobius"/>
    </source>
</evidence>
<gene>
    <name evidence="2" type="ordered locus">Dalk_1869</name>
</gene>
<feature type="transmembrane region" description="Helical" evidence="1">
    <location>
        <begin position="62"/>
        <end position="83"/>
    </location>
</feature>
<dbReference type="AlphaFoldDB" id="B8FEN9"/>
<protein>
    <recommendedName>
        <fullName evidence="4">Phage abortive infection protein</fullName>
    </recommendedName>
</protein>
<accession>B8FEN9</accession>
<sequence>MKNKTSDRKWLGSIFWVSFSLLIVCLICTTFAFHIPWIFHQVSRGVSGAETWAMYGTFGDSFGSLNTFFSGLAFLGVIIAILLQRQDLEIQRKELRDSRHEAKVQRFESLFFNMLRLHHDIANSVIATYVLVGGEQKSGRRLIQEIVWNFSRKLEKETNKWEFLRSTFFREINGLRYYIFHIRKIFEIVNRYDGLELIDGNEYAEIALTHLSSEDLELIFYFGLHGENEDRLKPLIEKYHLLRDMPNVPESILEMRQWYKNSAFVRPLTKLNS</sequence>
<evidence type="ECO:0000313" key="2">
    <source>
        <dbReference type="EMBL" id="ACL03566.1"/>
    </source>
</evidence>
<dbReference type="KEGG" id="dal:Dalk_1869"/>
<feature type="transmembrane region" description="Helical" evidence="1">
    <location>
        <begin position="12"/>
        <end position="39"/>
    </location>
</feature>